<comment type="catalytic activity">
    <reaction evidence="10">
        <text>7,8-dihydroneopterin 3'-triphosphate + H2O = 6-carboxy-5,6,7,8-tetrahydropterin + triphosphate + acetaldehyde + 2 H(+)</text>
        <dbReference type="Rhea" id="RHEA:27966"/>
        <dbReference type="ChEBI" id="CHEBI:15343"/>
        <dbReference type="ChEBI" id="CHEBI:15377"/>
        <dbReference type="ChEBI" id="CHEBI:15378"/>
        <dbReference type="ChEBI" id="CHEBI:18036"/>
        <dbReference type="ChEBI" id="CHEBI:58462"/>
        <dbReference type="ChEBI" id="CHEBI:61032"/>
        <dbReference type="EC" id="4.1.2.50"/>
    </reaction>
</comment>
<dbReference type="EC" id="4.1.2.50" evidence="4"/>
<accession>A0A223NVU7</accession>
<dbReference type="KEGG" id="muc:MuYL_2113"/>
<dbReference type="GO" id="GO:0046872">
    <property type="term" value="F:metal ion binding"/>
    <property type="evidence" value="ECO:0007669"/>
    <property type="project" value="UniProtKB-KW"/>
</dbReference>
<dbReference type="Gene3D" id="3.30.479.10">
    <property type="entry name" value="6-pyruvoyl tetrahydropterin synthase/QueD"/>
    <property type="match status" value="1"/>
</dbReference>
<evidence type="ECO:0000256" key="7">
    <source>
        <dbReference type="ARBA" id="ARBA00022833"/>
    </source>
</evidence>
<dbReference type="PANTHER" id="PTHR12589">
    <property type="entry name" value="PYRUVOYL TETRAHYDROBIOPTERIN SYNTHASE"/>
    <property type="match status" value="1"/>
</dbReference>
<name>A0A223NVU7_9SPHI</name>
<dbReference type="SUPFAM" id="SSF55620">
    <property type="entry name" value="Tetrahydrobiopterin biosynthesis enzymes-like"/>
    <property type="match status" value="1"/>
</dbReference>
<dbReference type="AlphaFoldDB" id="A0A223NVU7"/>
<evidence type="ECO:0000256" key="6">
    <source>
        <dbReference type="ARBA" id="ARBA00022723"/>
    </source>
</evidence>
<evidence type="ECO:0000313" key="12">
    <source>
        <dbReference type="Proteomes" id="UP000215002"/>
    </source>
</evidence>
<evidence type="ECO:0000256" key="5">
    <source>
        <dbReference type="ARBA" id="ARBA00018141"/>
    </source>
</evidence>
<dbReference type="Pfam" id="PF01242">
    <property type="entry name" value="PTPS"/>
    <property type="match status" value="1"/>
</dbReference>
<dbReference type="RefSeq" id="WP_094570400.1">
    <property type="nucleotide sequence ID" value="NZ_CP022743.1"/>
</dbReference>
<evidence type="ECO:0000256" key="1">
    <source>
        <dbReference type="ARBA" id="ARBA00001947"/>
    </source>
</evidence>
<dbReference type="Proteomes" id="UP000215002">
    <property type="component" value="Chromosome"/>
</dbReference>
<sequence length="142" mass="16133">MIVITKIFNFEMAHALDGYDGACRNIHGHSYELHVTISSVKADDTCFPAPGFIIDFKELKQLVNRAVIEKFDHKLVLSRGYLSKFPALKTLENLEILEAEPSVENLLLYSKQAISEMLPPTLTLQRLKLYETKSSYAEWLAS</sequence>
<dbReference type="UniPathway" id="UPA00391"/>
<dbReference type="PANTHER" id="PTHR12589:SF7">
    <property type="entry name" value="6-PYRUVOYL TETRAHYDROBIOPTERIN SYNTHASE"/>
    <property type="match status" value="1"/>
</dbReference>
<evidence type="ECO:0000256" key="8">
    <source>
        <dbReference type="ARBA" id="ARBA00023239"/>
    </source>
</evidence>
<comment type="cofactor">
    <cofactor evidence="1">
        <name>Zn(2+)</name>
        <dbReference type="ChEBI" id="CHEBI:29105"/>
    </cofactor>
</comment>
<dbReference type="GO" id="GO:0070497">
    <property type="term" value="F:6-carboxytetrahydropterin synthase activity"/>
    <property type="evidence" value="ECO:0007669"/>
    <property type="project" value="UniProtKB-EC"/>
</dbReference>
<keyword evidence="8" id="KW-0456">Lyase</keyword>
<keyword evidence="7" id="KW-0862">Zinc</keyword>
<comment type="similarity">
    <text evidence="3">Belongs to the PTPS family. QueD subfamily.</text>
</comment>
<evidence type="ECO:0000256" key="4">
    <source>
        <dbReference type="ARBA" id="ARBA00012982"/>
    </source>
</evidence>
<dbReference type="InterPro" id="IPR007115">
    <property type="entry name" value="6-PTP_synth/QueD"/>
</dbReference>
<proteinExistence type="inferred from homology"/>
<evidence type="ECO:0000313" key="11">
    <source>
        <dbReference type="EMBL" id="ASU34003.1"/>
    </source>
</evidence>
<reference evidence="11 12" key="1">
    <citation type="submission" date="2017-08" db="EMBL/GenBank/DDBJ databases">
        <title>Complete genome sequence of Mucilaginibacter sp. strain BJC16-A31.</title>
        <authorList>
            <consortium name="Henan University of Science and Technology"/>
            <person name="You X."/>
        </authorList>
    </citation>
    <scope>NUCLEOTIDE SEQUENCE [LARGE SCALE GENOMIC DNA]</scope>
    <source>
        <strain evidence="11 12">BJC16-A31</strain>
    </source>
</reference>
<dbReference type="InterPro" id="IPR038418">
    <property type="entry name" value="6-PTP_synth/QueD_sf"/>
</dbReference>
<gene>
    <name evidence="11" type="ORF">MuYL_2113</name>
</gene>
<protein>
    <recommendedName>
        <fullName evidence="5">6-carboxy-5,6,7,8-tetrahydropterin synthase</fullName>
        <ecNumber evidence="4">4.1.2.50</ecNumber>
    </recommendedName>
    <alternativeName>
        <fullName evidence="9">Queuosine biosynthesis protein QueD</fullName>
    </alternativeName>
</protein>
<keyword evidence="6" id="KW-0479">Metal-binding</keyword>
<comment type="pathway">
    <text evidence="2">Purine metabolism; 7-cyano-7-deazaguanine biosynthesis.</text>
</comment>
<dbReference type="EMBL" id="CP022743">
    <property type="protein sequence ID" value="ASU34003.1"/>
    <property type="molecule type" value="Genomic_DNA"/>
</dbReference>
<evidence type="ECO:0000256" key="2">
    <source>
        <dbReference type="ARBA" id="ARBA00005061"/>
    </source>
</evidence>
<evidence type="ECO:0000256" key="9">
    <source>
        <dbReference type="ARBA" id="ARBA00031449"/>
    </source>
</evidence>
<evidence type="ECO:0000256" key="3">
    <source>
        <dbReference type="ARBA" id="ARBA00008900"/>
    </source>
</evidence>
<evidence type="ECO:0000256" key="10">
    <source>
        <dbReference type="ARBA" id="ARBA00048807"/>
    </source>
</evidence>
<keyword evidence="12" id="KW-1185">Reference proteome</keyword>
<organism evidence="11 12">
    <name type="scientific">Mucilaginibacter xinganensis</name>
    <dbReference type="NCBI Taxonomy" id="1234841"/>
    <lineage>
        <taxon>Bacteria</taxon>
        <taxon>Pseudomonadati</taxon>
        <taxon>Bacteroidota</taxon>
        <taxon>Sphingobacteriia</taxon>
        <taxon>Sphingobacteriales</taxon>
        <taxon>Sphingobacteriaceae</taxon>
        <taxon>Mucilaginibacter</taxon>
    </lineage>
</organism>